<sequence>MYKAFAGLLAMIVIVCAVVIGWEAAEPEQTKADPEPLVINTVEDQDDMLLTVIREDETVFQYAGDIDLWKAADGKAYGIIYLDEEVLQ</sequence>
<organism evidence="1 2">
    <name type="scientific">Merdimonas faecis</name>
    <dbReference type="NCBI Taxonomy" id="1653435"/>
    <lineage>
        <taxon>Bacteria</taxon>
        <taxon>Bacillati</taxon>
        <taxon>Bacillota</taxon>
        <taxon>Clostridia</taxon>
        <taxon>Lachnospirales</taxon>
        <taxon>Lachnospiraceae</taxon>
        <taxon>Merdimonas</taxon>
    </lineage>
</organism>
<proteinExistence type="predicted"/>
<dbReference type="EMBL" id="DYXE01000048">
    <property type="protein sequence ID" value="HJH49608.1"/>
    <property type="molecule type" value="Genomic_DNA"/>
</dbReference>
<evidence type="ECO:0000313" key="1">
    <source>
        <dbReference type="EMBL" id="HJH49608.1"/>
    </source>
</evidence>
<name>A0A9D3AJ67_9FIRM</name>
<reference evidence="1" key="1">
    <citation type="journal article" date="2021" name="PeerJ">
        <title>Extensive microbial diversity within the chicken gut microbiome revealed by metagenomics and culture.</title>
        <authorList>
            <person name="Gilroy R."/>
            <person name="Ravi A."/>
            <person name="Getino M."/>
            <person name="Pursley I."/>
            <person name="Horton D.L."/>
            <person name="Alikhan N.F."/>
            <person name="Baker D."/>
            <person name="Gharbi K."/>
            <person name="Hall N."/>
            <person name="Watson M."/>
            <person name="Adriaenssens E.M."/>
            <person name="Foster-Nyarko E."/>
            <person name="Jarju S."/>
            <person name="Secka A."/>
            <person name="Antonio M."/>
            <person name="Oren A."/>
            <person name="Chaudhuri R.R."/>
            <person name="La Ragione R."/>
            <person name="Hildebrand F."/>
            <person name="Pallen M.J."/>
        </authorList>
    </citation>
    <scope>NUCLEOTIDE SEQUENCE</scope>
    <source>
        <strain evidence="1">USAMLcec4-12693</strain>
    </source>
</reference>
<reference evidence="1" key="2">
    <citation type="submission" date="2021-09" db="EMBL/GenBank/DDBJ databases">
        <authorList>
            <person name="Gilroy R."/>
        </authorList>
    </citation>
    <scope>NUCLEOTIDE SEQUENCE</scope>
    <source>
        <strain evidence="1">USAMLcec4-12693</strain>
    </source>
</reference>
<gene>
    <name evidence="1" type="ORF">K8V39_05025</name>
</gene>
<dbReference type="AlphaFoldDB" id="A0A9D3AJ67"/>
<dbReference type="Proteomes" id="UP000813420">
    <property type="component" value="Unassembled WGS sequence"/>
</dbReference>
<accession>A0A9D3AJ67</accession>
<dbReference type="RefSeq" id="WP_277271863.1">
    <property type="nucleotide sequence ID" value="NZ_DYXE01000048.1"/>
</dbReference>
<evidence type="ECO:0000313" key="2">
    <source>
        <dbReference type="Proteomes" id="UP000813420"/>
    </source>
</evidence>
<comment type="caution">
    <text evidence="1">The sequence shown here is derived from an EMBL/GenBank/DDBJ whole genome shotgun (WGS) entry which is preliminary data.</text>
</comment>
<protein>
    <submittedName>
        <fullName evidence="1">Uncharacterized protein</fullName>
    </submittedName>
</protein>